<organism evidence="2 3">
    <name type="scientific">Xenopus laevis</name>
    <name type="common">African clawed frog</name>
    <dbReference type="NCBI Taxonomy" id="8355"/>
    <lineage>
        <taxon>Eukaryota</taxon>
        <taxon>Metazoa</taxon>
        <taxon>Chordata</taxon>
        <taxon>Craniata</taxon>
        <taxon>Vertebrata</taxon>
        <taxon>Euteleostomi</taxon>
        <taxon>Amphibia</taxon>
        <taxon>Batrachia</taxon>
        <taxon>Anura</taxon>
        <taxon>Pipoidea</taxon>
        <taxon>Pipidae</taxon>
        <taxon>Xenopodinae</taxon>
        <taxon>Xenopus</taxon>
        <taxon>Xenopus</taxon>
    </lineage>
</organism>
<dbReference type="CTD" id="100037068"/>
<dbReference type="Proteomes" id="UP000694892">
    <property type="component" value="Chromosome 4L"/>
</dbReference>
<evidence type="ECO:0000313" key="3">
    <source>
        <dbReference type="Proteomes" id="UP000694892"/>
    </source>
</evidence>
<dbReference type="AlphaFoldDB" id="A0A974HNN7"/>
<accession>A0A974HNN7</accession>
<proteinExistence type="predicted"/>
<dbReference type="GO" id="GO:0002777">
    <property type="term" value="P:antimicrobial peptide biosynthetic process"/>
    <property type="evidence" value="ECO:0000304"/>
    <property type="project" value="Xenbase"/>
</dbReference>
<keyword evidence="1" id="KW-0732">Signal</keyword>
<dbReference type="AGR" id="Xenbase:XB-GENE-6255524"/>
<dbReference type="OrthoDB" id="10380105at2759"/>
<protein>
    <recommendedName>
        <fullName evidence="5">Preproprotein pGQ</fullName>
    </recommendedName>
</protein>
<evidence type="ECO:0000313" key="4">
    <source>
        <dbReference type="Xenbase" id="XB-GENE-6255524"/>
    </source>
</evidence>
<gene>
    <name evidence="4" type="primary">pgq.L</name>
    <name evidence="2" type="ORF">XELAEV_18022956mg</name>
</gene>
<dbReference type="Xenbase" id="XB-GENE-6255524">
    <property type="gene designation" value="pgq.L"/>
</dbReference>
<evidence type="ECO:0000256" key="1">
    <source>
        <dbReference type="SAM" id="SignalP"/>
    </source>
</evidence>
<name>A0A974HNN7_XENLA</name>
<evidence type="ECO:0000313" key="2">
    <source>
        <dbReference type="EMBL" id="OCT84799.1"/>
    </source>
</evidence>
<feature type="signal peptide" evidence="1">
    <location>
        <begin position="1"/>
        <end position="20"/>
    </location>
</feature>
<dbReference type="KEGG" id="xla:100037068"/>
<dbReference type="EMBL" id="CM004472">
    <property type="protein sequence ID" value="OCT84799.1"/>
    <property type="molecule type" value="Genomic_DNA"/>
</dbReference>
<dbReference type="RefSeq" id="XP_041421126.1">
    <property type="nucleotide sequence ID" value="XM_041565192.1"/>
</dbReference>
<reference evidence="3" key="1">
    <citation type="journal article" date="2016" name="Nature">
        <title>Genome evolution in the allotetraploid frog Xenopus laevis.</title>
        <authorList>
            <person name="Session A.M."/>
            <person name="Uno Y."/>
            <person name="Kwon T."/>
            <person name="Chapman J.A."/>
            <person name="Toyoda A."/>
            <person name="Takahashi S."/>
            <person name="Fukui A."/>
            <person name="Hikosaka A."/>
            <person name="Suzuki A."/>
            <person name="Kondo M."/>
            <person name="van Heeringen S.J."/>
            <person name="Quigley I."/>
            <person name="Heinz S."/>
            <person name="Ogino H."/>
            <person name="Ochi H."/>
            <person name="Hellsten U."/>
            <person name="Lyons J.B."/>
            <person name="Simakov O."/>
            <person name="Putnam N."/>
            <person name="Stites J."/>
            <person name="Kuroki Y."/>
            <person name="Tanaka T."/>
            <person name="Michiue T."/>
            <person name="Watanabe M."/>
            <person name="Bogdanovic O."/>
            <person name="Lister R."/>
            <person name="Georgiou G."/>
            <person name="Paranjpe S.S."/>
            <person name="van Kruijsbergen I."/>
            <person name="Shu S."/>
            <person name="Carlson J."/>
            <person name="Kinoshita T."/>
            <person name="Ohta Y."/>
            <person name="Mawaribuchi S."/>
            <person name="Jenkins J."/>
            <person name="Grimwood J."/>
            <person name="Schmutz J."/>
            <person name="Mitros T."/>
            <person name="Mozaffari S.V."/>
            <person name="Suzuki Y."/>
            <person name="Haramoto Y."/>
            <person name="Yamamoto T.S."/>
            <person name="Takagi C."/>
            <person name="Heald R."/>
            <person name="Miller K."/>
            <person name="Haudenschild C."/>
            <person name="Kitzman J."/>
            <person name="Nakayama T."/>
            <person name="Izutsu Y."/>
            <person name="Robert J."/>
            <person name="Fortriede J."/>
            <person name="Burns K."/>
            <person name="Lotay V."/>
            <person name="Karimi K."/>
            <person name="Yasuoka Y."/>
            <person name="Dichmann D.S."/>
            <person name="Flajnik M.F."/>
            <person name="Houston D.W."/>
            <person name="Shendure J."/>
            <person name="DuPasquier L."/>
            <person name="Vize P.D."/>
            <person name="Zorn A.M."/>
            <person name="Ito M."/>
            <person name="Marcotte E.M."/>
            <person name="Wallingford J.B."/>
            <person name="Ito Y."/>
            <person name="Asashima M."/>
            <person name="Ueno N."/>
            <person name="Matsuda Y."/>
            <person name="Veenstra G.J."/>
            <person name="Fujiyama A."/>
            <person name="Harland R.M."/>
            <person name="Taira M."/>
            <person name="Rokhsar D.S."/>
        </authorList>
    </citation>
    <scope>NUCLEOTIDE SEQUENCE [LARGE SCALE GENOMIC DNA]</scope>
    <source>
        <strain evidence="3">J</strain>
    </source>
</reference>
<evidence type="ECO:0008006" key="5">
    <source>
        <dbReference type="Google" id="ProtNLM"/>
    </source>
</evidence>
<sequence>MLKGIFLCVLLAVLSANSMAQPTGSADPDAIMEREVRGVLSNVIGYLKKLGTGALNAVLKQKREAKLPNSEAINYAHSKRFLSFLLGPLIDLISKGKRDANST</sequence>
<dbReference type="RefSeq" id="NP_001091262.1">
    <property type="nucleotide sequence ID" value="NM_001097793.1"/>
</dbReference>
<dbReference type="GeneID" id="100037068"/>
<feature type="chain" id="PRO_5036708604" description="Preproprotein pGQ" evidence="1">
    <location>
        <begin position="21"/>
        <end position="103"/>
    </location>
</feature>